<dbReference type="Gene3D" id="1.10.238.10">
    <property type="entry name" value="EF-hand"/>
    <property type="match status" value="2"/>
</dbReference>
<keyword evidence="2" id="KW-0677">Repeat</keyword>
<feature type="domain" description="EF-hand" evidence="4">
    <location>
        <begin position="160"/>
        <end position="195"/>
    </location>
</feature>
<evidence type="ECO:0000256" key="1">
    <source>
        <dbReference type="ARBA" id="ARBA00022723"/>
    </source>
</evidence>
<proteinExistence type="predicted"/>
<dbReference type="AlphaFoldDB" id="A0A2K1K4I7"/>
<dbReference type="InterPro" id="IPR011992">
    <property type="entry name" value="EF-hand-dom_pair"/>
</dbReference>
<reference evidence="5 7" key="1">
    <citation type="journal article" date="2008" name="Science">
        <title>The Physcomitrella genome reveals evolutionary insights into the conquest of land by plants.</title>
        <authorList>
            <person name="Rensing S."/>
            <person name="Lang D."/>
            <person name="Zimmer A."/>
            <person name="Terry A."/>
            <person name="Salamov A."/>
            <person name="Shapiro H."/>
            <person name="Nishiyama T."/>
            <person name="Perroud P.-F."/>
            <person name="Lindquist E."/>
            <person name="Kamisugi Y."/>
            <person name="Tanahashi T."/>
            <person name="Sakakibara K."/>
            <person name="Fujita T."/>
            <person name="Oishi K."/>
            <person name="Shin-I T."/>
            <person name="Kuroki Y."/>
            <person name="Toyoda A."/>
            <person name="Suzuki Y."/>
            <person name="Hashimoto A."/>
            <person name="Yamaguchi K."/>
            <person name="Sugano A."/>
            <person name="Kohara Y."/>
            <person name="Fujiyama A."/>
            <person name="Anterola A."/>
            <person name="Aoki S."/>
            <person name="Ashton N."/>
            <person name="Barbazuk W.B."/>
            <person name="Barker E."/>
            <person name="Bennetzen J."/>
            <person name="Bezanilla M."/>
            <person name="Blankenship R."/>
            <person name="Cho S.H."/>
            <person name="Dutcher S."/>
            <person name="Estelle M."/>
            <person name="Fawcett J.A."/>
            <person name="Gundlach H."/>
            <person name="Hanada K."/>
            <person name="Heyl A."/>
            <person name="Hicks K.A."/>
            <person name="Hugh J."/>
            <person name="Lohr M."/>
            <person name="Mayer K."/>
            <person name="Melkozernov A."/>
            <person name="Murata T."/>
            <person name="Nelson D."/>
            <person name="Pils B."/>
            <person name="Prigge M."/>
            <person name="Reiss B."/>
            <person name="Renner T."/>
            <person name="Rombauts S."/>
            <person name="Rushton P."/>
            <person name="Sanderfoot A."/>
            <person name="Schween G."/>
            <person name="Shiu S.-H."/>
            <person name="Stueber K."/>
            <person name="Theodoulou F.L."/>
            <person name="Tu H."/>
            <person name="Van de Peer Y."/>
            <person name="Verrier P.J."/>
            <person name="Waters E."/>
            <person name="Wood A."/>
            <person name="Yang L."/>
            <person name="Cove D."/>
            <person name="Cuming A."/>
            <person name="Hasebe M."/>
            <person name="Lucas S."/>
            <person name="Mishler D.B."/>
            <person name="Reski R."/>
            <person name="Grigoriev I."/>
            <person name="Quatrano R.S."/>
            <person name="Boore J.L."/>
        </authorList>
    </citation>
    <scope>NUCLEOTIDE SEQUENCE [LARGE SCALE GENOMIC DNA]</scope>
    <source>
        <strain evidence="6 7">cv. Gransden 2004</strain>
    </source>
</reference>
<keyword evidence="3" id="KW-0106">Calcium</keyword>
<evidence type="ECO:0000313" key="6">
    <source>
        <dbReference type="EnsemblPlants" id="PAC:32912936.CDS.1"/>
    </source>
</evidence>
<dbReference type="FunFam" id="1.10.238.10:FF:000001">
    <property type="entry name" value="Calmodulin 1"/>
    <property type="match status" value="1"/>
</dbReference>
<dbReference type="Pfam" id="PF13499">
    <property type="entry name" value="EF-hand_7"/>
    <property type="match status" value="2"/>
</dbReference>
<dbReference type="InterPro" id="IPR039647">
    <property type="entry name" value="EF_hand_pair_protein_CML-like"/>
</dbReference>
<dbReference type="PROSITE" id="PS50222">
    <property type="entry name" value="EF_HAND_2"/>
    <property type="match status" value="4"/>
</dbReference>
<feature type="domain" description="EF-hand" evidence="4">
    <location>
        <begin position="68"/>
        <end position="103"/>
    </location>
</feature>
<reference evidence="5 7" key="2">
    <citation type="journal article" date="2018" name="Plant J.">
        <title>The Physcomitrella patens chromosome-scale assembly reveals moss genome structure and evolution.</title>
        <authorList>
            <person name="Lang D."/>
            <person name="Ullrich K.K."/>
            <person name="Murat F."/>
            <person name="Fuchs J."/>
            <person name="Jenkins J."/>
            <person name="Haas F.B."/>
            <person name="Piednoel M."/>
            <person name="Gundlach H."/>
            <person name="Van Bel M."/>
            <person name="Meyberg R."/>
            <person name="Vives C."/>
            <person name="Morata J."/>
            <person name="Symeonidi A."/>
            <person name="Hiss M."/>
            <person name="Muchero W."/>
            <person name="Kamisugi Y."/>
            <person name="Saleh O."/>
            <person name="Blanc G."/>
            <person name="Decker E.L."/>
            <person name="van Gessel N."/>
            <person name="Grimwood J."/>
            <person name="Hayes R.D."/>
            <person name="Graham S.W."/>
            <person name="Gunter L.E."/>
            <person name="McDaniel S.F."/>
            <person name="Hoernstein S.N.W."/>
            <person name="Larsson A."/>
            <person name="Li F.W."/>
            <person name="Perroud P.F."/>
            <person name="Phillips J."/>
            <person name="Ranjan P."/>
            <person name="Rokshar D.S."/>
            <person name="Rothfels C.J."/>
            <person name="Schneider L."/>
            <person name="Shu S."/>
            <person name="Stevenson D.W."/>
            <person name="Thummler F."/>
            <person name="Tillich M."/>
            <person name="Villarreal Aguilar J.C."/>
            <person name="Widiez T."/>
            <person name="Wong G.K."/>
            <person name="Wymore A."/>
            <person name="Zhang Y."/>
            <person name="Zimmer A.D."/>
            <person name="Quatrano R.S."/>
            <person name="Mayer K.F.X."/>
            <person name="Goodstein D."/>
            <person name="Casacuberta J.M."/>
            <person name="Vandepoele K."/>
            <person name="Reski R."/>
            <person name="Cuming A.C."/>
            <person name="Tuskan G.A."/>
            <person name="Maumus F."/>
            <person name="Salse J."/>
            <person name="Schmutz J."/>
            <person name="Rensing S.A."/>
        </authorList>
    </citation>
    <scope>NUCLEOTIDE SEQUENCE [LARGE SCALE GENOMIC DNA]</scope>
    <source>
        <strain evidence="6 7">cv. Gransden 2004</strain>
    </source>
</reference>
<protein>
    <recommendedName>
        <fullName evidence="4">EF-hand domain-containing protein</fullName>
    </recommendedName>
</protein>
<dbReference type="PANTHER" id="PTHR10891">
    <property type="entry name" value="EF-HAND CALCIUM-BINDING DOMAIN CONTAINING PROTEIN"/>
    <property type="match status" value="1"/>
</dbReference>
<dbReference type="InterPro" id="IPR002048">
    <property type="entry name" value="EF_hand_dom"/>
</dbReference>
<dbReference type="OMA" id="AHAGENM"/>
<keyword evidence="1" id="KW-0479">Metal-binding</keyword>
<dbReference type="PaxDb" id="3218-PP1S131_105V6.1"/>
<dbReference type="CDD" id="cd00051">
    <property type="entry name" value="EFh"/>
    <property type="match status" value="2"/>
</dbReference>
<feature type="domain" description="EF-hand" evidence="4">
    <location>
        <begin position="32"/>
        <end position="67"/>
    </location>
</feature>
<organism evidence="5">
    <name type="scientific">Physcomitrium patens</name>
    <name type="common">Spreading-leaved earth moss</name>
    <name type="synonym">Physcomitrella patens</name>
    <dbReference type="NCBI Taxonomy" id="3218"/>
    <lineage>
        <taxon>Eukaryota</taxon>
        <taxon>Viridiplantae</taxon>
        <taxon>Streptophyta</taxon>
        <taxon>Embryophyta</taxon>
        <taxon>Bryophyta</taxon>
        <taxon>Bryophytina</taxon>
        <taxon>Bryopsida</taxon>
        <taxon>Funariidae</taxon>
        <taxon>Funariales</taxon>
        <taxon>Funariaceae</taxon>
        <taxon>Physcomitrium</taxon>
    </lineage>
</organism>
<evidence type="ECO:0000313" key="5">
    <source>
        <dbReference type="EMBL" id="PNR48692.1"/>
    </source>
</evidence>
<dbReference type="GO" id="GO:0005509">
    <property type="term" value="F:calcium ion binding"/>
    <property type="evidence" value="ECO:0007669"/>
    <property type="project" value="InterPro"/>
</dbReference>
<name>A0A2K1K4I7_PHYPA</name>
<dbReference type="PROSITE" id="PS00018">
    <property type="entry name" value="EF_HAND_1"/>
    <property type="match status" value="4"/>
</dbReference>
<gene>
    <name evidence="5" type="ORF">PHYPA_013169</name>
</gene>
<sequence length="195" mass="21292">MDLLMESCWTGAANFGTTNPSLVSTVFDLPPQLVGEFSDSFKVYDRNGDGKISREELGVVMRSLGQDVSDTDLELLIKEVDASGDGHIDLYEFIDLNTRPIEISQPTKTSTSDRLGKEDCGASNTALLSAAFTVFDADNSGFISAQDLQRAMVRFGDATASMEECQRMIQSVDRDGDRLVSFAEFETLMSGICID</sequence>
<dbReference type="Gramene" id="Pp3c9_25180V3.1">
    <property type="protein sequence ID" value="PAC:32912936.CDS.1"/>
    <property type="gene ID" value="Pp3c9_25180"/>
</dbReference>
<dbReference type="SMART" id="SM00054">
    <property type="entry name" value="EFh"/>
    <property type="match status" value="4"/>
</dbReference>
<evidence type="ECO:0000256" key="2">
    <source>
        <dbReference type="ARBA" id="ARBA00022737"/>
    </source>
</evidence>
<accession>A0A2K1K4I7</accession>
<evidence type="ECO:0000256" key="3">
    <source>
        <dbReference type="ARBA" id="ARBA00022837"/>
    </source>
</evidence>
<dbReference type="SUPFAM" id="SSF47473">
    <property type="entry name" value="EF-hand"/>
    <property type="match status" value="1"/>
</dbReference>
<dbReference type="EnsemblPlants" id="Pp3c9_25180V3.1">
    <property type="protein sequence ID" value="PAC:32912936.CDS.1"/>
    <property type="gene ID" value="Pp3c9_25180"/>
</dbReference>
<dbReference type="STRING" id="3218.A0A2K1K4I7"/>
<reference evidence="6" key="3">
    <citation type="submission" date="2020-12" db="UniProtKB">
        <authorList>
            <consortium name="EnsemblPlants"/>
        </authorList>
    </citation>
    <scope>IDENTIFICATION</scope>
</reference>
<keyword evidence="7" id="KW-1185">Reference proteome</keyword>
<evidence type="ECO:0000259" key="4">
    <source>
        <dbReference type="PROSITE" id="PS50222"/>
    </source>
</evidence>
<dbReference type="Proteomes" id="UP000006727">
    <property type="component" value="Chromosome 9"/>
</dbReference>
<evidence type="ECO:0000313" key="7">
    <source>
        <dbReference type="Proteomes" id="UP000006727"/>
    </source>
</evidence>
<feature type="domain" description="EF-hand" evidence="4">
    <location>
        <begin position="123"/>
        <end position="158"/>
    </location>
</feature>
<dbReference type="EMBL" id="ABEU02000009">
    <property type="protein sequence ID" value="PNR48692.1"/>
    <property type="molecule type" value="Genomic_DNA"/>
</dbReference>
<dbReference type="InParanoid" id="A0A2K1K4I7"/>
<dbReference type="InterPro" id="IPR018247">
    <property type="entry name" value="EF_Hand_1_Ca_BS"/>
</dbReference>
<dbReference type="FunCoup" id="A0A2K1K4I7">
    <property type="interactions" value="136"/>
</dbReference>